<name>A0A6H1ZR56_9ZZZZ</name>
<reference evidence="1" key="1">
    <citation type="submission" date="2020-03" db="EMBL/GenBank/DDBJ databases">
        <title>The deep terrestrial virosphere.</title>
        <authorList>
            <person name="Holmfeldt K."/>
            <person name="Nilsson E."/>
            <person name="Simone D."/>
            <person name="Lopez-Fernandez M."/>
            <person name="Wu X."/>
            <person name="de Brujin I."/>
            <person name="Lundin D."/>
            <person name="Andersson A."/>
            <person name="Bertilsson S."/>
            <person name="Dopson M."/>
        </authorList>
    </citation>
    <scope>NUCLEOTIDE SEQUENCE</scope>
    <source>
        <strain evidence="3">MM415A00183</strain>
        <strain evidence="2">MM415B00339</strain>
        <strain evidence="1">TM448A01522</strain>
    </source>
</reference>
<evidence type="ECO:0000313" key="3">
    <source>
        <dbReference type="EMBL" id="QJA84562.1"/>
    </source>
</evidence>
<evidence type="ECO:0000313" key="2">
    <source>
        <dbReference type="EMBL" id="QJA66719.1"/>
    </source>
</evidence>
<dbReference type="EMBL" id="MT142531">
    <property type="protein sequence ID" value="QJA84562.1"/>
    <property type="molecule type" value="Genomic_DNA"/>
</dbReference>
<dbReference type="EMBL" id="MT141559">
    <property type="protein sequence ID" value="QJA66719.1"/>
    <property type="molecule type" value="Genomic_DNA"/>
</dbReference>
<organism evidence="1">
    <name type="scientific">viral metagenome</name>
    <dbReference type="NCBI Taxonomy" id="1070528"/>
    <lineage>
        <taxon>unclassified sequences</taxon>
        <taxon>metagenomes</taxon>
        <taxon>organismal metagenomes</taxon>
    </lineage>
</organism>
<dbReference type="EMBL" id="MT144161">
    <property type="protein sequence ID" value="QJA49901.1"/>
    <property type="molecule type" value="Genomic_DNA"/>
</dbReference>
<protein>
    <submittedName>
        <fullName evidence="1">Uncharacterized protein</fullName>
    </submittedName>
</protein>
<evidence type="ECO:0000313" key="1">
    <source>
        <dbReference type="EMBL" id="QJA49901.1"/>
    </source>
</evidence>
<accession>A0A6H1ZR56</accession>
<dbReference type="AlphaFoldDB" id="A0A6H1ZR56"/>
<proteinExistence type="predicted"/>
<gene>
    <name evidence="3" type="ORF">MM415A00183_0029</name>
    <name evidence="2" type="ORF">MM415B00339_0028</name>
    <name evidence="1" type="ORF">TM448A01522_0016</name>
</gene>
<sequence>MNHYVFASPDILEKCTFDSIEALDDVCEDFYSVVLSGSQQLELLLKLWGIEGYQKVELPESEDFESVIDISANKFPELSKDGFDDFYERWILESGRDSNMDEYGQLTFILGQANIWNQRPYKVVLSERS</sequence>